<keyword evidence="1" id="KW-0732">Signal</keyword>
<dbReference type="PROSITE" id="PS51257">
    <property type="entry name" value="PROKAR_LIPOPROTEIN"/>
    <property type="match status" value="1"/>
</dbReference>
<keyword evidence="3" id="KW-1185">Reference proteome</keyword>
<evidence type="ECO:0000256" key="1">
    <source>
        <dbReference type="SAM" id="SignalP"/>
    </source>
</evidence>
<evidence type="ECO:0008006" key="4">
    <source>
        <dbReference type="Google" id="ProtNLM"/>
    </source>
</evidence>
<name>A0ABY9HA27_9MOLU</name>
<reference evidence="2" key="1">
    <citation type="submission" date="2023-08" db="EMBL/GenBank/DDBJ databases">
        <title>Complete genome sequence of Mycoplasma seminis 2200.</title>
        <authorList>
            <person name="Spergser J."/>
        </authorList>
    </citation>
    <scope>NUCLEOTIDE SEQUENCE [LARGE SCALE GENOMIC DNA]</scope>
    <source>
        <strain evidence="2">2200</strain>
    </source>
</reference>
<gene>
    <name evidence="2" type="ORF">Q8852_03665</name>
</gene>
<organism evidence="2 3">
    <name type="scientific">Mycoplasma seminis</name>
    <dbReference type="NCBI Taxonomy" id="512749"/>
    <lineage>
        <taxon>Bacteria</taxon>
        <taxon>Bacillati</taxon>
        <taxon>Mycoplasmatota</taxon>
        <taxon>Mollicutes</taxon>
        <taxon>Mycoplasmataceae</taxon>
        <taxon>Mycoplasma</taxon>
    </lineage>
</organism>
<feature type="signal peptide" evidence="1">
    <location>
        <begin position="1"/>
        <end position="21"/>
    </location>
</feature>
<dbReference type="RefSeq" id="WP_305937828.1">
    <property type="nucleotide sequence ID" value="NZ_CP132191.1"/>
</dbReference>
<protein>
    <recommendedName>
        <fullName evidence="4">Lipoprotein</fullName>
    </recommendedName>
</protein>
<accession>A0ABY9HA27</accession>
<proteinExistence type="predicted"/>
<sequence length="553" mass="65519">MKKRIIKWLSILSPTTIPLVATVSCLPAYTDINDVLMQIKGYQNRIHMGYNKYFDMGKVYDFVRFVQWLQKDKSYEQEAKLYLKELNKTVRIINSTSSRYSKLSQSQWLNINLVNNYLQRILQSDLYRHLERWYGNVMVNAVAIKEFKYSKISNLQPIFSDNFKYFTDTRNIKEINLLNEIKENKNNLNLKFDYVSKAKIFTNLMSGLESLDSNAIFSDISKTADMKNWWDNENQIFNKHFQGNVEVEFFKTTKYKNAPFSYFKNNQAINPVKNIKIQEVVIPNRKNLKELLNDKTFINSLSPSLDNLEQRIAENFDPIYKYNEILDKNVFDPSEVIEKLNPNVKFFKISLPLHVTSDNPRESLKVYSFYNQPNSIFIEYTPSQFTLSNEMNNKDFISYDDFAKKYSNLFVDQYKRATSSLDKEAYLNSLSDSLVNNKINIQGNYKADNSKVLDNLEIIVPIIDNGKEPKIYFNSMLDNINKYTGEIILPKSFEYNTNMLKEEKEYFRYEIQRKLEDSWKMPDPQPYNLNILYDLTNEEMLKIWKEKGFEQKK</sequence>
<dbReference type="EMBL" id="CP132191">
    <property type="protein sequence ID" value="WLP85392.1"/>
    <property type="molecule type" value="Genomic_DNA"/>
</dbReference>
<evidence type="ECO:0000313" key="2">
    <source>
        <dbReference type="EMBL" id="WLP85392.1"/>
    </source>
</evidence>
<feature type="chain" id="PRO_5047470751" description="Lipoprotein" evidence="1">
    <location>
        <begin position="22"/>
        <end position="553"/>
    </location>
</feature>
<evidence type="ECO:0000313" key="3">
    <source>
        <dbReference type="Proteomes" id="UP001237011"/>
    </source>
</evidence>
<dbReference type="Proteomes" id="UP001237011">
    <property type="component" value="Chromosome"/>
</dbReference>